<gene>
    <name evidence="1" type="ORF">HMPREF9453_00643</name>
</gene>
<keyword evidence="2" id="KW-1185">Reference proteome</keyword>
<dbReference type="Proteomes" id="UP000003277">
    <property type="component" value="Unassembled WGS sequence"/>
</dbReference>
<reference evidence="1 2" key="1">
    <citation type="submission" date="2011-11" db="EMBL/GenBank/DDBJ databases">
        <title>The Genome Sequence of Dialister succinatiphilus YIT 11850.</title>
        <authorList>
            <consortium name="The Broad Institute Genome Sequencing Platform"/>
            <person name="Earl A."/>
            <person name="Ward D."/>
            <person name="Feldgarden M."/>
            <person name="Gevers D."/>
            <person name="Morotomi M."/>
            <person name="Young S.K."/>
            <person name="Zeng Q."/>
            <person name="Gargeya S."/>
            <person name="Fitzgerald M."/>
            <person name="Haas B."/>
            <person name="Abouelleil A."/>
            <person name="Alvarado L."/>
            <person name="Arachchi H.M."/>
            <person name="Berlin A."/>
            <person name="Brown A."/>
            <person name="Chapman S.B."/>
            <person name="Dunbar C."/>
            <person name="Gearin G."/>
            <person name="Goldberg J."/>
            <person name="Griggs A."/>
            <person name="Gujja S."/>
            <person name="Heiman D."/>
            <person name="Howarth C."/>
            <person name="Lui A."/>
            <person name="MacDonald P.J.P."/>
            <person name="Montmayeur A."/>
            <person name="Murphy C."/>
            <person name="Neiman D."/>
            <person name="Pearson M."/>
            <person name="Priest M."/>
            <person name="Roberts A."/>
            <person name="Saif S."/>
            <person name="Shea T."/>
            <person name="Sisk P."/>
            <person name="Stolte C."/>
            <person name="Sykes S."/>
            <person name="Wortman J."/>
            <person name="Nusbaum C."/>
            <person name="Birren B."/>
        </authorList>
    </citation>
    <scope>NUCLEOTIDE SEQUENCE [LARGE SCALE GENOMIC DNA]</scope>
    <source>
        <strain evidence="1 2">YIT 11850</strain>
    </source>
</reference>
<dbReference type="EMBL" id="ADLT01000015">
    <property type="protein sequence ID" value="EHO63626.1"/>
    <property type="molecule type" value="Genomic_DNA"/>
</dbReference>
<sequence length="87" mass="9529">MDTPAGREGFLGLTGLMAGGSVSLTAFQAEGCDGTFGAALWPRFRKFKKFGLPLASCFRRWQRLTPQFYNATLQAVMGVLKLKGRLL</sequence>
<name>H1CZ55_9FIRM</name>
<organism evidence="1 2">
    <name type="scientific">Dialister succinatiphilus YIT 11850</name>
    <dbReference type="NCBI Taxonomy" id="742743"/>
    <lineage>
        <taxon>Bacteria</taxon>
        <taxon>Bacillati</taxon>
        <taxon>Bacillota</taxon>
        <taxon>Negativicutes</taxon>
        <taxon>Veillonellales</taxon>
        <taxon>Veillonellaceae</taxon>
        <taxon>Dialister</taxon>
    </lineage>
</organism>
<protein>
    <submittedName>
        <fullName evidence="1">Uncharacterized protein</fullName>
    </submittedName>
</protein>
<evidence type="ECO:0000313" key="1">
    <source>
        <dbReference type="EMBL" id="EHO63626.1"/>
    </source>
</evidence>
<comment type="caution">
    <text evidence="1">The sequence shown here is derived from an EMBL/GenBank/DDBJ whole genome shotgun (WGS) entry which is preliminary data.</text>
</comment>
<proteinExistence type="predicted"/>
<evidence type="ECO:0000313" key="2">
    <source>
        <dbReference type="Proteomes" id="UP000003277"/>
    </source>
</evidence>
<dbReference type="HOGENOM" id="CLU_2478366_0_0_9"/>
<dbReference type="AlphaFoldDB" id="H1CZ55"/>
<accession>H1CZ55</accession>
<dbReference type="STRING" id="742743.HMPREF9453_00643"/>